<proteinExistence type="predicted"/>
<evidence type="ECO:0000313" key="1">
    <source>
        <dbReference type="EMBL" id="KAK8560095.1"/>
    </source>
</evidence>
<sequence length="158" mass="17153">MPKYVDLTTGYMTQECWARFWDACDAGPAIARCTPGLRNCGGPRLGAGLVPESRVGYDINLASGCSRLGRTQVELLVFQHGLIIKGKMKVGLGQLDRFRDDDEGDGRVWGLSMMIVVPGSLMETLGDERDLEINGEVMFVGDRAGIEEGGRVGDDVVE</sequence>
<dbReference type="EMBL" id="JBBPBM010000014">
    <property type="protein sequence ID" value="KAK8560095.1"/>
    <property type="molecule type" value="Genomic_DNA"/>
</dbReference>
<evidence type="ECO:0000313" key="2">
    <source>
        <dbReference type="Proteomes" id="UP001472677"/>
    </source>
</evidence>
<comment type="caution">
    <text evidence="1">The sequence shown here is derived from an EMBL/GenBank/DDBJ whole genome shotgun (WGS) entry which is preliminary data.</text>
</comment>
<reference evidence="1 2" key="1">
    <citation type="journal article" date="2024" name="G3 (Bethesda)">
        <title>Genome assembly of Hibiscus sabdariffa L. provides insights into metabolisms of medicinal natural products.</title>
        <authorList>
            <person name="Kim T."/>
        </authorList>
    </citation>
    <scope>NUCLEOTIDE SEQUENCE [LARGE SCALE GENOMIC DNA]</scope>
    <source>
        <strain evidence="1">TK-2024</strain>
        <tissue evidence="1">Old leaves</tissue>
    </source>
</reference>
<name>A0ABR2EFR4_9ROSI</name>
<keyword evidence="2" id="KW-1185">Reference proteome</keyword>
<gene>
    <name evidence="1" type="ORF">V6N12_012898</name>
</gene>
<dbReference type="Proteomes" id="UP001472677">
    <property type="component" value="Unassembled WGS sequence"/>
</dbReference>
<accession>A0ABR2EFR4</accession>
<protein>
    <submittedName>
        <fullName evidence="1">Uncharacterized protein</fullName>
    </submittedName>
</protein>
<organism evidence="1 2">
    <name type="scientific">Hibiscus sabdariffa</name>
    <name type="common">roselle</name>
    <dbReference type="NCBI Taxonomy" id="183260"/>
    <lineage>
        <taxon>Eukaryota</taxon>
        <taxon>Viridiplantae</taxon>
        <taxon>Streptophyta</taxon>
        <taxon>Embryophyta</taxon>
        <taxon>Tracheophyta</taxon>
        <taxon>Spermatophyta</taxon>
        <taxon>Magnoliopsida</taxon>
        <taxon>eudicotyledons</taxon>
        <taxon>Gunneridae</taxon>
        <taxon>Pentapetalae</taxon>
        <taxon>rosids</taxon>
        <taxon>malvids</taxon>
        <taxon>Malvales</taxon>
        <taxon>Malvaceae</taxon>
        <taxon>Malvoideae</taxon>
        <taxon>Hibiscus</taxon>
    </lineage>
</organism>